<evidence type="ECO:0000313" key="10">
    <source>
        <dbReference type="EMBL" id="GMM32975.1"/>
    </source>
</evidence>
<organism evidence="10 11">
    <name type="scientific">Saccharomycopsis crataegensis</name>
    <dbReference type="NCBI Taxonomy" id="43959"/>
    <lineage>
        <taxon>Eukaryota</taxon>
        <taxon>Fungi</taxon>
        <taxon>Dikarya</taxon>
        <taxon>Ascomycota</taxon>
        <taxon>Saccharomycotina</taxon>
        <taxon>Saccharomycetes</taxon>
        <taxon>Saccharomycopsidaceae</taxon>
        <taxon>Saccharomycopsis</taxon>
    </lineage>
</organism>
<dbReference type="GO" id="GO:0046513">
    <property type="term" value="P:ceramide biosynthetic process"/>
    <property type="evidence" value="ECO:0007669"/>
    <property type="project" value="InterPro"/>
</dbReference>
<evidence type="ECO:0000256" key="5">
    <source>
        <dbReference type="ARBA" id="ARBA00023136"/>
    </source>
</evidence>
<dbReference type="SMART" id="SM00724">
    <property type="entry name" value="TLC"/>
    <property type="match status" value="1"/>
</dbReference>
<keyword evidence="5 6" id="KW-0472">Membrane</keyword>
<feature type="transmembrane region" description="Helical" evidence="8">
    <location>
        <begin position="179"/>
        <end position="197"/>
    </location>
</feature>
<comment type="similarity">
    <text evidence="2">Belongs to the sphingosine N-acyltransferase family.</text>
</comment>
<reference evidence="10 11" key="1">
    <citation type="journal article" date="2023" name="Elife">
        <title>Identification of key yeast species and microbe-microbe interactions impacting larval growth of Drosophila in the wild.</title>
        <authorList>
            <person name="Mure A."/>
            <person name="Sugiura Y."/>
            <person name="Maeda R."/>
            <person name="Honda K."/>
            <person name="Sakurai N."/>
            <person name="Takahashi Y."/>
            <person name="Watada M."/>
            <person name="Katoh T."/>
            <person name="Gotoh A."/>
            <person name="Gotoh Y."/>
            <person name="Taniguchi I."/>
            <person name="Nakamura K."/>
            <person name="Hayashi T."/>
            <person name="Katayama T."/>
            <person name="Uemura T."/>
            <person name="Hattori Y."/>
        </authorList>
    </citation>
    <scope>NUCLEOTIDE SEQUENCE [LARGE SCALE GENOMIC DNA]</scope>
    <source>
        <strain evidence="10 11">SC-9</strain>
    </source>
</reference>
<feature type="region of interest" description="Disordered" evidence="7">
    <location>
        <begin position="1"/>
        <end position="28"/>
    </location>
</feature>
<feature type="compositionally biased region" description="Polar residues" evidence="7">
    <location>
        <begin position="1"/>
        <end position="25"/>
    </location>
</feature>
<proteinExistence type="inferred from homology"/>
<dbReference type="Pfam" id="PF03798">
    <property type="entry name" value="TRAM_LAG1_CLN8"/>
    <property type="match status" value="1"/>
</dbReference>
<feature type="transmembrane region" description="Helical" evidence="8">
    <location>
        <begin position="132"/>
        <end position="152"/>
    </location>
</feature>
<keyword evidence="3 6" id="KW-0812">Transmembrane</keyword>
<evidence type="ECO:0000256" key="3">
    <source>
        <dbReference type="ARBA" id="ARBA00022692"/>
    </source>
</evidence>
<feature type="transmembrane region" description="Helical" evidence="8">
    <location>
        <begin position="226"/>
        <end position="246"/>
    </location>
</feature>
<feature type="transmembrane region" description="Helical" evidence="8">
    <location>
        <begin position="41"/>
        <end position="59"/>
    </location>
</feature>
<dbReference type="PANTHER" id="PTHR12560">
    <property type="entry name" value="LONGEVITY ASSURANCE FACTOR 1 LAG1"/>
    <property type="match status" value="1"/>
</dbReference>
<accession>A0AAV5QEY3</accession>
<evidence type="ECO:0000259" key="9">
    <source>
        <dbReference type="PROSITE" id="PS50922"/>
    </source>
</evidence>
<feature type="domain" description="TLC" evidence="9">
    <location>
        <begin position="128"/>
        <end position="344"/>
    </location>
</feature>
<dbReference type="EMBL" id="BTFZ01000001">
    <property type="protein sequence ID" value="GMM32975.1"/>
    <property type="molecule type" value="Genomic_DNA"/>
</dbReference>
<dbReference type="PROSITE" id="PS50922">
    <property type="entry name" value="TLC"/>
    <property type="match status" value="1"/>
</dbReference>
<dbReference type="GO" id="GO:0016020">
    <property type="term" value="C:membrane"/>
    <property type="evidence" value="ECO:0007669"/>
    <property type="project" value="UniProtKB-SubCell"/>
</dbReference>
<dbReference type="AlphaFoldDB" id="A0AAV5QEY3"/>
<keyword evidence="4 8" id="KW-1133">Transmembrane helix</keyword>
<name>A0AAV5QEY3_9ASCO</name>
<protein>
    <recommendedName>
        <fullName evidence="9">TLC domain-containing protein</fullName>
    </recommendedName>
</protein>
<comment type="caution">
    <text evidence="10">The sequence shown here is derived from an EMBL/GenBank/DDBJ whole genome shotgun (WGS) entry which is preliminary data.</text>
</comment>
<comment type="subcellular location">
    <subcellularLocation>
        <location evidence="1">Membrane</location>
        <topology evidence="1">Multi-pass membrane protein</topology>
    </subcellularLocation>
</comment>
<evidence type="ECO:0000313" key="11">
    <source>
        <dbReference type="Proteomes" id="UP001360560"/>
    </source>
</evidence>
<feature type="transmembrane region" description="Helical" evidence="8">
    <location>
        <begin position="312"/>
        <end position="336"/>
    </location>
</feature>
<dbReference type="GeneID" id="90070954"/>
<evidence type="ECO:0000256" key="6">
    <source>
        <dbReference type="PROSITE-ProRule" id="PRU00205"/>
    </source>
</evidence>
<dbReference type="InterPro" id="IPR006634">
    <property type="entry name" value="TLC-dom"/>
</dbReference>
<sequence length="413" mass="48305">MSSEIGDKQSSTTMNRTPKSNQGSSGKKDNRSKLFTLLDKLQLQVSVFVFFVAGVLYWIPSTSSSVGAKFFILQGQNSPNTYLPTKDDGYFVFICIFYIIFTRIFFMNHVFKPFCIHVLKMKGQGARQRFAEQGWALVSYGSSFLWGFKLFYHSPFFNNLDNLYAGYPEQHTMDWEWKTYYLVALANWTAQIFILHVEKKRKDHYEMFAHHIITILLVWGSYVKTFIRIGVFIHMIMDFVDIWLSLAKVLRYCGFSNACDFTFFIFFFSWIALRHGLYNYLLYFTMSRIYDLIGFDACADRPEDPKCQNLEFSISSLVTLLCGLQVIMMFWMFMILKVLYKIMMGANAEDVRSDSEDDDEVEGKQNHKEQQQEEKGNNNEKEEEKEDNEMNNTDSEIDEKSALLKNTENQTAH</sequence>
<feature type="region of interest" description="Disordered" evidence="7">
    <location>
        <begin position="353"/>
        <end position="413"/>
    </location>
</feature>
<dbReference type="PANTHER" id="PTHR12560:SF0">
    <property type="entry name" value="LD18904P"/>
    <property type="match status" value="1"/>
</dbReference>
<keyword evidence="11" id="KW-1185">Reference proteome</keyword>
<evidence type="ECO:0000256" key="7">
    <source>
        <dbReference type="SAM" id="MobiDB-lite"/>
    </source>
</evidence>
<feature type="transmembrane region" description="Helical" evidence="8">
    <location>
        <begin position="258"/>
        <end position="277"/>
    </location>
</feature>
<feature type="compositionally biased region" description="Basic and acidic residues" evidence="7">
    <location>
        <begin position="362"/>
        <end position="382"/>
    </location>
</feature>
<dbReference type="InterPro" id="IPR016439">
    <property type="entry name" value="Lag1/Lac1-like"/>
</dbReference>
<dbReference type="GO" id="GO:0050291">
    <property type="term" value="F:sphingosine N-acyltransferase activity"/>
    <property type="evidence" value="ECO:0007669"/>
    <property type="project" value="InterPro"/>
</dbReference>
<feature type="compositionally biased region" description="Polar residues" evidence="7">
    <location>
        <begin position="404"/>
        <end position="413"/>
    </location>
</feature>
<dbReference type="Proteomes" id="UP001360560">
    <property type="component" value="Unassembled WGS sequence"/>
</dbReference>
<dbReference type="RefSeq" id="XP_064849975.1">
    <property type="nucleotide sequence ID" value="XM_064993903.1"/>
</dbReference>
<evidence type="ECO:0000256" key="8">
    <source>
        <dbReference type="SAM" id="Phobius"/>
    </source>
</evidence>
<feature type="transmembrane region" description="Helical" evidence="8">
    <location>
        <begin position="90"/>
        <end position="111"/>
    </location>
</feature>
<evidence type="ECO:0000256" key="1">
    <source>
        <dbReference type="ARBA" id="ARBA00004141"/>
    </source>
</evidence>
<evidence type="ECO:0000256" key="2">
    <source>
        <dbReference type="ARBA" id="ARBA00009808"/>
    </source>
</evidence>
<gene>
    <name evidence="10" type="ORF">DASC09_003000</name>
</gene>
<evidence type="ECO:0000256" key="4">
    <source>
        <dbReference type="ARBA" id="ARBA00022989"/>
    </source>
</evidence>